<feature type="compositionally biased region" description="Polar residues" evidence="5">
    <location>
        <begin position="112"/>
        <end position="122"/>
    </location>
</feature>
<dbReference type="GO" id="GO:0006888">
    <property type="term" value="P:endoplasmic reticulum to Golgi vesicle-mediated transport"/>
    <property type="evidence" value="ECO:0007669"/>
    <property type="project" value="TreeGrafter"/>
</dbReference>
<feature type="domain" description="GRIP" evidence="6">
    <location>
        <begin position="674"/>
        <end position="725"/>
    </location>
</feature>
<dbReference type="InterPro" id="IPR019459">
    <property type="entry name" value="GRAB"/>
</dbReference>
<dbReference type="GeneID" id="88174572"/>
<dbReference type="EMBL" id="CP138897">
    <property type="protein sequence ID" value="WPK26160.1"/>
    <property type="molecule type" value="Genomic_DNA"/>
</dbReference>
<dbReference type="PANTHER" id="PTHR18921:SF2">
    <property type="entry name" value="THYROID RECEPTOR-INTERACTING PROTEIN 11"/>
    <property type="match status" value="1"/>
</dbReference>
<dbReference type="Proteomes" id="UP001338582">
    <property type="component" value="Chromosome 4"/>
</dbReference>
<dbReference type="RefSeq" id="XP_062878542.1">
    <property type="nucleotide sequence ID" value="XM_063022472.1"/>
</dbReference>
<evidence type="ECO:0000313" key="8">
    <source>
        <dbReference type="Proteomes" id="UP001338582"/>
    </source>
</evidence>
<feature type="region of interest" description="Disordered" evidence="5">
    <location>
        <begin position="1"/>
        <end position="168"/>
    </location>
</feature>
<feature type="compositionally biased region" description="Basic and acidic residues" evidence="5">
    <location>
        <begin position="55"/>
        <end position="67"/>
    </location>
</feature>
<feature type="compositionally biased region" description="Acidic residues" evidence="5">
    <location>
        <begin position="9"/>
        <end position="26"/>
    </location>
</feature>
<organism evidence="7 8">
    <name type="scientific">Australozyma saopauloensis</name>
    <dbReference type="NCBI Taxonomy" id="291208"/>
    <lineage>
        <taxon>Eukaryota</taxon>
        <taxon>Fungi</taxon>
        <taxon>Dikarya</taxon>
        <taxon>Ascomycota</taxon>
        <taxon>Saccharomycotina</taxon>
        <taxon>Pichiomycetes</taxon>
        <taxon>Metschnikowiaceae</taxon>
        <taxon>Australozyma</taxon>
    </lineage>
</organism>
<dbReference type="GO" id="GO:0005794">
    <property type="term" value="C:Golgi apparatus"/>
    <property type="evidence" value="ECO:0007669"/>
    <property type="project" value="UniProtKB-SubCell"/>
</dbReference>
<evidence type="ECO:0000256" key="2">
    <source>
        <dbReference type="ARBA" id="ARBA00023034"/>
    </source>
</evidence>
<protein>
    <recommendedName>
        <fullName evidence="6">GRIP domain-containing protein</fullName>
    </recommendedName>
</protein>
<dbReference type="InterPro" id="IPR000237">
    <property type="entry name" value="GRIP_dom"/>
</dbReference>
<gene>
    <name evidence="7" type="ORF">PUMCH_003508</name>
</gene>
<dbReference type="GO" id="GO:0031267">
    <property type="term" value="F:small GTPase binding"/>
    <property type="evidence" value="ECO:0007669"/>
    <property type="project" value="TreeGrafter"/>
</dbReference>
<proteinExistence type="predicted"/>
<accession>A0AAX4HEI7</accession>
<keyword evidence="2" id="KW-0333">Golgi apparatus</keyword>
<dbReference type="PANTHER" id="PTHR18921">
    <property type="entry name" value="MYOSIN HEAVY CHAIN - RELATED"/>
    <property type="match status" value="1"/>
</dbReference>
<reference evidence="7 8" key="1">
    <citation type="submission" date="2023-10" db="EMBL/GenBank/DDBJ databases">
        <title>Draft Genome Sequence of Candida saopaulonensis from a very Premature Infant with Sepsis.</title>
        <authorList>
            <person name="Ning Y."/>
            <person name="Dai R."/>
            <person name="Xiao M."/>
            <person name="Xu Y."/>
            <person name="Yan Q."/>
            <person name="Zhang L."/>
        </authorList>
    </citation>
    <scope>NUCLEOTIDE SEQUENCE [LARGE SCALE GENOMIC DNA]</scope>
    <source>
        <strain evidence="7 8">19XY460</strain>
    </source>
</reference>
<comment type="subcellular location">
    <subcellularLocation>
        <location evidence="1">Golgi apparatus</location>
    </subcellularLocation>
</comment>
<dbReference type="Pfam" id="PF10375">
    <property type="entry name" value="GRAB"/>
    <property type="match status" value="1"/>
</dbReference>
<keyword evidence="8" id="KW-1185">Reference proteome</keyword>
<sequence length="757" mass="84677">MATESPSWTDDEDQPWDTELEFDDADVTPSLTEKPAVLATNLDNQSSNGNTLKTSDIKKNDSARAENPKQNIEIPQNGGRNIVEDSSETIPTSGSEPTEKQDVLEPHPGVISASSFVDSNVLDSEDEEPKSSVLVELESVQQAKEEHLIDEPSVSNASNSKSIETQPLETADEVVVIPDIVESVVEPVTVEDSVQTLVQPEPEDVAPVHDSSVLPVEESTEIPEDGATVIPEEDKDANDIPIDDDLLPEDDTEEVSKNVTDELPIDGNLLPEDETNSSPIKNDSLPEEAIPVSSSQNTQEVPIDLAANKKVLPSSTNEEELLEALDAPPKIAQNGLITPPDQTSDLEQKDYGSLYGSHSKDDLIARIEELEATLGETEAERDSVKDKLEGFLSKISSMKAVFQNYKETQEELEVVKADLSTAYEEISASGIKMDELEQDLKNHVELSQSLTEENTRLTAQNKSFEERFASLNTESSDLNFECERLSQQLTTLQREYQSREESLQDERYTLENEVSKLNKKLSEQRAAFNELEITKEEVAMKQRNLELVVEELKESLEEKEQVIEEFKSKADAESELSKSRVDDLLAKLAESNKQQEELRAELAQSYQKNEDLLLQKQALELEVERFKSENERILSLEEDVQSKQVIIGKLRHEAIILNEHLTKSLSMLRQQLNEGEGTVDKELISNMLINFLQIPRGDTKKFEALQVISDFLDWDDTRNIQAGLANRGAAERGDEKPARLTFISLWTDFLDKESSKK</sequence>
<feature type="compositionally biased region" description="Polar residues" evidence="5">
    <location>
        <begin position="153"/>
        <end position="168"/>
    </location>
</feature>
<dbReference type="KEGG" id="asau:88174572"/>
<evidence type="ECO:0000256" key="3">
    <source>
        <dbReference type="ARBA" id="ARBA00023054"/>
    </source>
</evidence>
<evidence type="ECO:0000256" key="1">
    <source>
        <dbReference type="ARBA" id="ARBA00004555"/>
    </source>
</evidence>
<dbReference type="GO" id="GO:0007030">
    <property type="term" value="P:Golgi organization"/>
    <property type="evidence" value="ECO:0007669"/>
    <property type="project" value="TreeGrafter"/>
</dbReference>
<feature type="compositionally biased region" description="Polar residues" evidence="5">
    <location>
        <begin position="41"/>
        <end position="54"/>
    </location>
</feature>
<evidence type="ECO:0000313" key="7">
    <source>
        <dbReference type="EMBL" id="WPK26160.1"/>
    </source>
</evidence>
<dbReference type="PROSITE" id="PS50913">
    <property type="entry name" value="GRIP"/>
    <property type="match status" value="1"/>
</dbReference>
<feature type="compositionally biased region" description="Acidic residues" evidence="5">
    <location>
        <begin position="231"/>
        <end position="253"/>
    </location>
</feature>
<evidence type="ECO:0000256" key="4">
    <source>
        <dbReference type="SAM" id="Coils"/>
    </source>
</evidence>
<feature type="region of interest" description="Disordered" evidence="5">
    <location>
        <begin position="196"/>
        <end position="301"/>
    </location>
</feature>
<dbReference type="AlphaFoldDB" id="A0AAX4HEI7"/>
<evidence type="ECO:0000256" key="5">
    <source>
        <dbReference type="SAM" id="MobiDB-lite"/>
    </source>
</evidence>
<name>A0AAX4HEI7_9ASCO</name>
<dbReference type="Gene3D" id="1.10.287.1490">
    <property type="match status" value="1"/>
</dbReference>
<feature type="coiled-coil region" evidence="4">
    <location>
        <begin position="360"/>
        <end position="636"/>
    </location>
</feature>
<evidence type="ECO:0000259" key="6">
    <source>
        <dbReference type="PROSITE" id="PS50913"/>
    </source>
</evidence>
<keyword evidence="3 4" id="KW-0175">Coiled coil</keyword>